<keyword evidence="2" id="KW-1185">Reference proteome</keyword>
<gene>
    <name evidence="1" type="ORF">AB4876_11235</name>
</gene>
<dbReference type="RefSeq" id="WP_368381744.1">
    <property type="nucleotide sequence ID" value="NZ_JBFRYA010000009.1"/>
</dbReference>
<evidence type="ECO:0000313" key="2">
    <source>
        <dbReference type="Proteomes" id="UP001557485"/>
    </source>
</evidence>
<evidence type="ECO:0000313" key="1">
    <source>
        <dbReference type="EMBL" id="MEX1669485.1"/>
    </source>
</evidence>
<dbReference type="EMBL" id="JBFRYA010000009">
    <property type="protein sequence ID" value="MEX1669485.1"/>
    <property type="molecule type" value="Genomic_DNA"/>
</dbReference>
<dbReference type="Proteomes" id="UP001557485">
    <property type="component" value="Unassembled WGS sequence"/>
</dbReference>
<accession>A0ABV3U7M7</accession>
<proteinExistence type="predicted"/>
<protein>
    <submittedName>
        <fullName evidence="1">Uncharacterized protein</fullName>
    </submittedName>
</protein>
<organism evidence="1 2">
    <name type="scientific">Zhongshania guokunii</name>
    <dbReference type="NCBI Taxonomy" id="641783"/>
    <lineage>
        <taxon>Bacteria</taxon>
        <taxon>Pseudomonadati</taxon>
        <taxon>Pseudomonadota</taxon>
        <taxon>Gammaproteobacteria</taxon>
        <taxon>Cellvibrionales</taxon>
        <taxon>Spongiibacteraceae</taxon>
        <taxon>Zhongshania</taxon>
    </lineage>
</organism>
<reference evidence="1 2" key="1">
    <citation type="journal article" date="2011" name="Int. J. Syst. Evol. Microbiol.">
        <title>Zhongshania antarctica gen. nov., sp. nov. and Zhongshania guokunii sp. nov., gammaproteobacteria respectively isolated from coastal attached (fast) ice and surface seawater of the Antarctic.</title>
        <authorList>
            <person name="Li H.J."/>
            <person name="Zhang X.Y."/>
            <person name="Chen C.X."/>
            <person name="Zhang Y.J."/>
            <person name="Gao Z.M."/>
            <person name="Yu Y."/>
            <person name="Chen X.L."/>
            <person name="Chen B."/>
            <person name="Zhang Y.Z."/>
        </authorList>
    </citation>
    <scope>NUCLEOTIDE SEQUENCE [LARGE SCALE GENOMIC DNA]</scope>
    <source>
        <strain evidence="1 2">ZS6-22T</strain>
    </source>
</reference>
<sequence length="465" mass="51137">MGINFDIEIVASSKCPETNNKKAARNSSDGLTLILSKSIKGKVSSSILSSYEEDEEFWVDNRVNVFSSNIFSRKDVLKASFLSQSSACFIDATVFPPSNIRTYLPIYQRLIIAMPLKTHFVAALIAFNVQEHELLSLIERGRIQFVLPQSIDRYNIDFIAKALEVNSNAMLFSRRLAAASVAETRSRIPFLYPPFGASAKRELLRLLENISDPMVKPIGEIMAKNLAQGWVGMERNISDRGGMGTANNGVGTIIGELIHNIAGRDLRIELIASSMSVEWAAAVGATYCSIENESYSDFSSAQLCASMYSGVENSPIVNPIKSLEPFIEGLLTLNNDVSVLEVDDVFTSSDIDRLGDYLRGVSDIEDPIAEIGFLNDKIKKFETNQNRINRLDILGLGGVAVATAMTGNAYVPFGVWIAQYLLKNADPSRDFGGRAIDWVRAINTRSSTDAVLVSRLRSKAIGYKC</sequence>
<name>A0ABV3U7M7_9GAMM</name>
<comment type="caution">
    <text evidence="1">The sequence shown here is derived from an EMBL/GenBank/DDBJ whole genome shotgun (WGS) entry which is preliminary data.</text>
</comment>